<dbReference type="EMBL" id="RCHT01000007">
    <property type="protein sequence ID" value="RLL12126.1"/>
    <property type="molecule type" value="Genomic_DNA"/>
</dbReference>
<dbReference type="RefSeq" id="WP_121586612.1">
    <property type="nucleotide sequence ID" value="NZ_RCHT01000007.1"/>
</dbReference>
<comment type="caution">
    <text evidence="1">The sequence shown here is derived from an EMBL/GenBank/DDBJ whole genome shotgun (WGS) entry which is preliminary data.</text>
</comment>
<reference evidence="1 2" key="1">
    <citation type="submission" date="2018-10" db="EMBL/GenBank/DDBJ databases">
        <title>Anaerotruncus faecis sp. nov., isolated from human feces.</title>
        <authorList>
            <person name="Wang Y.-J."/>
        </authorList>
    </citation>
    <scope>NUCLEOTIDE SEQUENCE [LARGE SCALE GENOMIC DNA]</scope>
    <source>
        <strain evidence="1 2">22A2-44</strain>
    </source>
</reference>
<proteinExistence type="predicted"/>
<dbReference type="AlphaFoldDB" id="A0A498CMC6"/>
<evidence type="ECO:0000313" key="1">
    <source>
        <dbReference type="EMBL" id="RLL12126.1"/>
    </source>
</evidence>
<evidence type="ECO:0000313" key="2">
    <source>
        <dbReference type="Proteomes" id="UP000276301"/>
    </source>
</evidence>
<dbReference type="SUPFAM" id="SSF69279">
    <property type="entry name" value="Phage tail proteins"/>
    <property type="match status" value="1"/>
</dbReference>
<organism evidence="1 2">
    <name type="scientific">Anaerotruncus massiliensis</name>
    <name type="common">ex Liu et al. 2021</name>
    <dbReference type="NCBI Taxonomy" id="2321404"/>
    <lineage>
        <taxon>Bacteria</taxon>
        <taxon>Bacillati</taxon>
        <taxon>Bacillota</taxon>
        <taxon>Clostridia</taxon>
        <taxon>Eubacteriales</taxon>
        <taxon>Oscillospiraceae</taxon>
        <taxon>Anaerotruncus</taxon>
    </lineage>
</organism>
<dbReference type="Proteomes" id="UP000276301">
    <property type="component" value="Unassembled WGS sequence"/>
</dbReference>
<accession>A0A498CMC6</accession>
<gene>
    <name evidence="1" type="ORF">D4A47_06260</name>
</gene>
<protein>
    <submittedName>
        <fullName evidence="1">Uncharacterized protein</fullName>
    </submittedName>
</protein>
<sequence>MSNEITDALIAKSGSRDVRFRVDILRKWARVKSIPASGSISYDGTAEIMRTSRFLSYEEIDMISDQLKPVMLIRVDDRWEEFPLGVYLPRTATKKVDETGTVSWEIEAYDRSIILREDCARDRVFIASGTNYLEAVQNILVSAGADNAMIFDASQTSLPADREFDIGTTKLEIINTLLSEINFNPISCDADGQFVITKYQQPSSDKIDFEYRDNDVSIICRESVSTLDVLGVPNVFVAVCDNPDLDQTFRAEWVNENLASLISVINRGANVAVYQPEMMSSQEEIEDYIKRIAFEANQIYETVEITTAINPLHGFRNVLSINKGELAGTFVESAWSFEMRAGAKMKHTVKRLVTI</sequence>
<keyword evidence="2" id="KW-1185">Reference proteome</keyword>
<name>A0A498CMC6_9FIRM</name>